<evidence type="ECO:0000259" key="6">
    <source>
        <dbReference type="PROSITE" id="PS50110"/>
    </source>
</evidence>
<sequence length="516" mass="55719">MHSDPHDSAILDTLLMAAPDAIVICDQTGKILRASAAAHSTFGYEPGELTGRNVRILMPETLGTLHDGYIARHIATGEVRILDAMRDVEGRRKDGSSVPLQITLGGIDAGGAQHFTAVMHDLTRRRATQNALSRSQRMDAIGQMTGGIAHDFNNILTLLIGNLELLELRGLTDRQAGPVADALHAAQLGADLTQRLMAFARRSDLRPVMTDLRAPCGETLRILKGSLGENYTVRTDFAEDADMVMIDPVQFQSALTNLVFNARDAMGASGDLLISLSNVTIDDTYVAQETGIRYGRYVRLSVGDNGAGMDEEAQKRAFEPFFTTKSDAGGTGLGLATVYGFVRQSGGHVTLYSEPGLGSNFGLYFPAVHSDAETVEKTGARATDTPVRIADSQMVLVVEDNPRVRKLSVERIRDLGFSVEEAASGDSAYLMLKEGLPVDIVFSDLVMPGRLSGYDLAAKIADEFPQIRVLLTSGYASDVVTSRMAQGQVFDILHKPYRQAELARRLQVLLDPPAGG</sequence>
<dbReference type="InterPro" id="IPR003661">
    <property type="entry name" value="HisK_dim/P_dom"/>
</dbReference>
<dbReference type="SMART" id="SM00388">
    <property type="entry name" value="HisKA"/>
    <property type="match status" value="1"/>
</dbReference>
<dbReference type="Pfam" id="PF13426">
    <property type="entry name" value="PAS_9"/>
    <property type="match status" value="1"/>
</dbReference>
<dbReference type="Pfam" id="PF02518">
    <property type="entry name" value="HATPase_c"/>
    <property type="match status" value="1"/>
</dbReference>
<dbReference type="InterPro" id="IPR004358">
    <property type="entry name" value="Sig_transdc_His_kin-like_C"/>
</dbReference>
<comment type="catalytic activity">
    <reaction evidence="1">
        <text>ATP + protein L-histidine = ADP + protein N-phospho-L-histidine.</text>
        <dbReference type="EC" id="2.7.13.3"/>
    </reaction>
</comment>
<gene>
    <name evidence="8" type="ORF">G3256_14865</name>
</gene>
<keyword evidence="3 4" id="KW-0597">Phosphoprotein</keyword>
<organism evidence="8 9">
    <name type="scientific">Roseobacter ponti</name>
    <dbReference type="NCBI Taxonomy" id="1891787"/>
    <lineage>
        <taxon>Bacteria</taxon>
        <taxon>Pseudomonadati</taxon>
        <taxon>Pseudomonadota</taxon>
        <taxon>Alphaproteobacteria</taxon>
        <taxon>Rhodobacterales</taxon>
        <taxon>Roseobacteraceae</taxon>
        <taxon>Roseobacter</taxon>
    </lineage>
</organism>
<dbReference type="GO" id="GO:0000155">
    <property type="term" value="F:phosphorelay sensor kinase activity"/>
    <property type="evidence" value="ECO:0007669"/>
    <property type="project" value="InterPro"/>
</dbReference>
<name>A0A858SX05_9RHOB</name>
<dbReference type="RefSeq" id="WP_169641581.1">
    <property type="nucleotide sequence ID" value="NZ_CP048788.1"/>
</dbReference>
<dbReference type="Proteomes" id="UP000503308">
    <property type="component" value="Chromosome"/>
</dbReference>
<feature type="modified residue" description="4-aspartylphosphate" evidence="4">
    <location>
        <position position="444"/>
    </location>
</feature>
<dbReference type="SMART" id="SM00448">
    <property type="entry name" value="REC"/>
    <property type="match status" value="1"/>
</dbReference>
<dbReference type="InterPro" id="IPR003594">
    <property type="entry name" value="HATPase_dom"/>
</dbReference>
<dbReference type="PROSITE" id="PS50112">
    <property type="entry name" value="PAS"/>
    <property type="match status" value="1"/>
</dbReference>
<dbReference type="Gene3D" id="3.40.50.2300">
    <property type="match status" value="1"/>
</dbReference>
<dbReference type="InterPro" id="IPR005467">
    <property type="entry name" value="His_kinase_dom"/>
</dbReference>
<dbReference type="KEGG" id="rpon:G3256_14865"/>
<dbReference type="PROSITE" id="PS50110">
    <property type="entry name" value="RESPONSE_REGULATORY"/>
    <property type="match status" value="1"/>
</dbReference>
<dbReference type="SUPFAM" id="SSF47384">
    <property type="entry name" value="Homodimeric domain of signal transducing histidine kinase"/>
    <property type="match status" value="1"/>
</dbReference>
<protein>
    <recommendedName>
        <fullName evidence="2">histidine kinase</fullName>
        <ecNumber evidence="2">2.7.13.3</ecNumber>
    </recommendedName>
</protein>
<evidence type="ECO:0000256" key="1">
    <source>
        <dbReference type="ARBA" id="ARBA00000085"/>
    </source>
</evidence>
<accession>A0A858SX05</accession>
<evidence type="ECO:0000256" key="3">
    <source>
        <dbReference type="ARBA" id="ARBA00022553"/>
    </source>
</evidence>
<dbReference type="SMART" id="SM00091">
    <property type="entry name" value="PAS"/>
    <property type="match status" value="1"/>
</dbReference>
<reference evidence="8 9" key="1">
    <citation type="submission" date="2020-02" db="EMBL/GenBank/DDBJ databases">
        <title>Genome sequence of Roseobacter ponti.</title>
        <authorList>
            <person name="Hollensteiner J."/>
            <person name="Schneider D."/>
            <person name="Poehlein A."/>
            <person name="Daniel R."/>
        </authorList>
    </citation>
    <scope>NUCLEOTIDE SEQUENCE [LARGE SCALE GENOMIC DNA]</scope>
    <source>
        <strain evidence="8 9">DSM 106830</strain>
    </source>
</reference>
<dbReference type="NCBIfam" id="TIGR00229">
    <property type="entry name" value="sensory_box"/>
    <property type="match status" value="1"/>
</dbReference>
<dbReference type="SUPFAM" id="SSF52172">
    <property type="entry name" value="CheY-like"/>
    <property type="match status" value="1"/>
</dbReference>
<feature type="domain" description="Histidine kinase" evidence="5">
    <location>
        <begin position="147"/>
        <end position="369"/>
    </location>
</feature>
<dbReference type="SMART" id="SM00387">
    <property type="entry name" value="HATPase_c"/>
    <property type="match status" value="1"/>
</dbReference>
<dbReference type="Pfam" id="PF00072">
    <property type="entry name" value="Response_reg"/>
    <property type="match status" value="1"/>
</dbReference>
<dbReference type="Gene3D" id="3.30.450.20">
    <property type="entry name" value="PAS domain"/>
    <property type="match status" value="1"/>
</dbReference>
<evidence type="ECO:0000313" key="9">
    <source>
        <dbReference type="Proteomes" id="UP000503308"/>
    </source>
</evidence>
<feature type="domain" description="PAS" evidence="7">
    <location>
        <begin position="7"/>
        <end position="77"/>
    </location>
</feature>
<dbReference type="SUPFAM" id="SSF55874">
    <property type="entry name" value="ATPase domain of HSP90 chaperone/DNA topoisomerase II/histidine kinase"/>
    <property type="match status" value="1"/>
</dbReference>
<dbReference type="PROSITE" id="PS50109">
    <property type="entry name" value="HIS_KIN"/>
    <property type="match status" value="1"/>
</dbReference>
<dbReference type="SUPFAM" id="SSF55785">
    <property type="entry name" value="PYP-like sensor domain (PAS domain)"/>
    <property type="match status" value="1"/>
</dbReference>
<evidence type="ECO:0000256" key="4">
    <source>
        <dbReference type="PROSITE-ProRule" id="PRU00169"/>
    </source>
</evidence>
<dbReference type="CDD" id="cd00130">
    <property type="entry name" value="PAS"/>
    <property type="match status" value="1"/>
</dbReference>
<dbReference type="InterPro" id="IPR036890">
    <property type="entry name" value="HATPase_C_sf"/>
</dbReference>
<feature type="domain" description="Response regulatory" evidence="6">
    <location>
        <begin position="394"/>
        <end position="510"/>
    </location>
</feature>
<dbReference type="PRINTS" id="PR00344">
    <property type="entry name" value="BCTRLSENSOR"/>
</dbReference>
<evidence type="ECO:0000313" key="8">
    <source>
        <dbReference type="EMBL" id="QJF52362.1"/>
    </source>
</evidence>
<dbReference type="InterPro" id="IPR000014">
    <property type="entry name" value="PAS"/>
</dbReference>
<dbReference type="CDD" id="cd00082">
    <property type="entry name" value="HisKA"/>
    <property type="match status" value="1"/>
</dbReference>
<dbReference type="Gene3D" id="1.10.287.130">
    <property type="match status" value="1"/>
</dbReference>
<dbReference type="InterPro" id="IPR001789">
    <property type="entry name" value="Sig_transdc_resp-reg_receiver"/>
</dbReference>
<dbReference type="EMBL" id="CP048788">
    <property type="protein sequence ID" value="QJF52362.1"/>
    <property type="molecule type" value="Genomic_DNA"/>
</dbReference>
<dbReference type="InterPro" id="IPR036097">
    <property type="entry name" value="HisK_dim/P_sf"/>
</dbReference>
<dbReference type="InterPro" id="IPR035965">
    <property type="entry name" value="PAS-like_dom_sf"/>
</dbReference>
<dbReference type="AlphaFoldDB" id="A0A858SX05"/>
<dbReference type="PANTHER" id="PTHR43065:SF42">
    <property type="entry name" value="TWO-COMPONENT SENSOR PPRA"/>
    <property type="match status" value="1"/>
</dbReference>
<dbReference type="EC" id="2.7.13.3" evidence="2"/>
<dbReference type="InterPro" id="IPR011006">
    <property type="entry name" value="CheY-like_superfamily"/>
</dbReference>
<dbReference type="Gene3D" id="3.30.565.10">
    <property type="entry name" value="Histidine kinase-like ATPase, C-terminal domain"/>
    <property type="match status" value="1"/>
</dbReference>
<evidence type="ECO:0000259" key="5">
    <source>
        <dbReference type="PROSITE" id="PS50109"/>
    </source>
</evidence>
<dbReference type="PANTHER" id="PTHR43065">
    <property type="entry name" value="SENSOR HISTIDINE KINASE"/>
    <property type="match status" value="1"/>
</dbReference>
<evidence type="ECO:0000256" key="2">
    <source>
        <dbReference type="ARBA" id="ARBA00012438"/>
    </source>
</evidence>
<keyword evidence="9" id="KW-1185">Reference proteome</keyword>
<proteinExistence type="predicted"/>
<evidence type="ECO:0000259" key="7">
    <source>
        <dbReference type="PROSITE" id="PS50112"/>
    </source>
</evidence>